<dbReference type="Gene3D" id="3.20.20.70">
    <property type="entry name" value="Aldolase class I"/>
    <property type="match status" value="2"/>
</dbReference>
<evidence type="ECO:0000259" key="11">
    <source>
        <dbReference type="Pfam" id="PF00675"/>
    </source>
</evidence>
<protein>
    <recommendedName>
        <fullName evidence="8">Delta-aminolevulinic acid dehydratase</fullName>
        <ecNumber evidence="8">4.2.1.24</ecNumber>
    </recommendedName>
</protein>
<keyword evidence="5 8" id="KW-0627">Porphyrin biosynthesis</keyword>
<dbReference type="SUPFAM" id="SSF51569">
    <property type="entry name" value="Aldolase"/>
    <property type="match status" value="1"/>
</dbReference>
<dbReference type="SUPFAM" id="SSF63411">
    <property type="entry name" value="LuxS/MPP-like metallohydrolase"/>
    <property type="match status" value="3"/>
</dbReference>
<dbReference type="PROSITE" id="PS00169">
    <property type="entry name" value="D_ALA_DEHYDRATASE"/>
    <property type="match status" value="1"/>
</dbReference>
<dbReference type="Pfam" id="PF00490">
    <property type="entry name" value="ALAD"/>
    <property type="match status" value="2"/>
</dbReference>
<dbReference type="CDD" id="cd04823">
    <property type="entry name" value="ALAD_PBGS_aspartate_rich"/>
    <property type="match status" value="1"/>
</dbReference>
<evidence type="ECO:0000256" key="7">
    <source>
        <dbReference type="ARBA" id="ARBA00047651"/>
    </source>
</evidence>
<evidence type="ECO:0000256" key="8">
    <source>
        <dbReference type="RuleBase" id="RU000515"/>
    </source>
</evidence>
<dbReference type="OrthoDB" id="952271at2759"/>
<name>U6GN22_EIMAC</name>
<dbReference type="InterPro" id="IPR030656">
    <property type="entry name" value="ALAD_AS"/>
</dbReference>
<dbReference type="Gene3D" id="3.30.830.10">
    <property type="entry name" value="Metalloenzyme, LuxS/M16 peptidase-like"/>
    <property type="match status" value="3"/>
</dbReference>
<dbReference type="VEuPathDB" id="ToxoDB:EAH_00019060"/>
<comment type="catalytic activity">
    <reaction evidence="7 8">
        <text>2 5-aminolevulinate = porphobilinogen + 2 H2O + H(+)</text>
        <dbReference type="Rhea" id="RHEA:24064"/>
        <dbReference type="ChEBI" id="CHEBI:15377"/>
        <dbReference type="ChEBI" id="CHEBI:15378"/>
        <dbReference type="ChEBI" id="CHEBI:58126"/>
        <dbReference type="ChEBI" id="CHEBI:356416"/>
        <dbReference type="EC" id="4.2.1.24"/>
    </reaction>
</comment>
<dbReference type="SMART" id="SM01004">
    <property type="entry name" value="ALAD"/>
    <property type="match status" value="1"/>
</dbReference>
<feature type="compositionally biased region" description="Acidic residues" evidence="10">
    <location>
        <begin position="53"/>
        <end position="99"/>
    </location>
</feature>
<dbReference type="InterPro" id="IPR011249">
    <property type="entry name" value="Metalloenz_LuxS/M16"/>
</dbReference>
<evidence type="ECO:0000256" key="6">
    <source>
        <dbReference type="ARBA" id="ARBA00025628"/>
    </source>
</evidence>
<evidence type="ECO:0000313" key="13">
    <source>
        <dbReference type="EMBL" id="CDI80987.1"/>
    </source>
</evidence>
<feature type="domain" description="Peptidase M16 N-terminal" evidence="11">
    <location>
        <begin position="599"/>
        <end position="757"/>
    </location>
</feature>
<evidence type="ECO:0000313" key="14">
    <source>
        <dbReference type="Proteomes" id="UP000018050"/>
    </source>
</evidence>
<dbReference type="UniPathway" id="UPA00251">
    <property type="reaction ID" value="UER00318"/>
</dbReference>
<comment type="subunit">
    <text evidence="8">Homooctamer.</text>
</comment>
<evidence type="ECO:0000256" key="1">
    <source>
        <dbReference type="ARBA" id="ARBA00004694"/>
    </source>
</evidence>
<feature type="compositionally biased region" description="Basic and acidic residues" evidence="10">
    <location>
        <begin position="28"/>
        <end position="42"/>
    </location>
</feature>
<sequence>MALASMRKAFNEWVSNAGNRGGVPDGAARGDFRGRRLSEPKRRALRGGSDMLEGLDAEEDDGEGDDDEGDEELEPDLDDDDDDIDDNEDDAGYADEEYDPIAPRGPIENNNYGEVWLPIQARPRRNRKDHATRRLVQESLVKPSSLIYPLFVHDEDISEPILSLPGHRRLSPADVLKEVDEARRYGVNAFMLFPKVEDDLKSPLGEESSNPDGLMPRIIMAIKDAFPDALVLADVALDPYSTSGHDGVVDEDTGTVINDMTVYQICKQLLSGFLNEPFCVSGGDVVPQSVNLARAGADMVCPSEMMDGRVTAIREALDMEGCVDTSILSYACKYASSLYGPFRDAVGSNMKGSGDKKTYQMDISNALEAEREAELDVQEGADMLMVKPGTPYLDVLRRVRQKTNVPLAAYQVSGEYAMIKAAAEKGWIDEKATVLETLKGFRRAGADAIATYYAKDVAKWMAEDCKGSRSFTEPGEQYQLQEELVAALAPWHFGLPFVERKISLSSTPTAPGGTPAFPLPPPGGGGNNFGEGGGQQLSRPGYRSTSQLLASYAPGGKEHAAQLSLAEVGDSATSRLPTALLPRHPYLQRRLLASGLEVFVLPHAHPEGSLEVHLEVHAGSTAEADSERGMAHLCEHLVFMGNRKRGEVVALQGEANAFTDFHHTVYFVSWRGGERNGTEGRNARKGQEQQPTGRQDWSPRRLKAALEMMREVFTAPTQFTSERLLKEKAAILSESSLVNTIFYRKEQAQLSKVHSDTILPSRFPIGDMELLRSWSVEEVRKFFARFYRPENATLYIVGDVAPLAALRYVDDIIGPVRGDKAGEEEWRVIRSRWLQRTVKKHSVFFPPLTHAWTRESETVDASANPEWTNTGETPALGVFFEGTHSTAASLGSLLRPRLHVWQHSLLQHFSLLFLRKLPLAALRTTGDFFRLLARKLALQALAIRFTERCRREDDTWMRVEVADTESVKEGCRIVSVEAEAEQSRWRDAVRVAVEEVRQMAEHGLGEAELASLLDSYKVNLDRMHMQLLSSGDMIRLLMDSTACGHRVVHLEDERGLALQLTSGKFGSPNKLASPQAEDAAAGDRTIAAGSENLKRLLALVNEEARTMLKWMLTPIEKDRVYSGPDAICAFLVQSGGPQNTGDNCLPQRRRFPSTQLQGHIAVEQTETGTVKVEGANLPGTPDGERADGDNQTMLAIPEETILREVCDAMSRAVPSRKGGVETPKYLLTNEELEALRRQAAGFSPVTQRLREAGPNAQMLQFANGAKVTVKPLAEERGSALIRVLIPGGRLAFMLDSAKGVIDSRGLDNLREQSAAIMLGAMTMMEGGAVGPFTRQQIEAFCQERLIGVSIECMDEFLAIDISAPAFAARDADSDKAGNYVRTSTLESAMQLLHLIFTAFHFEESAFRRAKQRAHMDYHAYTRDLVGYSLGELIFNMTGGDPRFDSMKPPVTAGLELPFVEQQMHSHIERQLARGAIEISVVGDVDSAHVARLAARYIGTITHANTNGEGPLKEISSESPAQWSLRSPYYRLQEGSMGAEAPEWSTSRDTEESLSASHWTKVWGRRLHAYVRDSEARAVVHIGGFACNRWGRYPNGLWVWDQMEALQRRDDSDAEQMEGKMFEVKRHGTDEHRKHPAFPRVALWILQELVTKRLFSILREEQRLTYEAAFDVMSFDILWGGVFIITVHTQPEEAERVLEATHLALQQLTSVRPLLQSQLDGAKEQVLSRHLHDRKYARYWLDLLGGLQLADVPRKTPAYFSEFERVVKSVTMQDVHLLLRTLGIRRGSVWEAIGVSGPSPPLALARPPDRIVDAPIASPSSTRLRASEPLRILS</sequence>
<dbReference type="RefSeq" id="XP_013249153.1">
    <property type="nucleotide sequence ID" value="XM_013393699.1"/>
</dbReference>
<keyword evidence="3" id="KW-0350">Heme biosynthesis</keyword>
<evidence type="ECO:0000256" key="5">
    <source>
        <dbReference type="ARBA" id="ARBA00023244"/>
    </source>
</evidence>
<feature type="compositionally biased region" description="Basic and acidic residues" evidence="10">
    <location>
        <begin position="675"/>
        <end position="687"/>
    </location>
</feature>
<dbReference type="PANTHER" id="PTHR11458">
    <property type="entry name" value="DELTA-AMINOLEVULINIC ACID DEHYDRATASE"/>
    <property type="match status" value="1"/>
</dbReference>
<dbReference type="Pfam" id="PF00675">
    <property type="entry name" value="Peptidase_M16"/>
    <property type="match status" value="1"/>
</dbReference>
<feature type="compositionally biased region" description="Gly residues" evidence="10">
    <location>
        <begin position="524"/>
        <end position="535"/>
    </location>
</feature>
<evidence type="ECO:0000256" key="4">
    <source>
        <dbReference type="ARBA" id="ARBA00023239"/>
    </source>
</evidence>
<dbReference type="InterPro" id="IPR013785">
    <property type="entry name" value="Aldolase_TIM"/>
</dbReference>
<reference evidence="13" key="1">
    <citation type="submission" date="2013-10" db="EMBL/GenBank/DDBJ databases">
        <title>Genomic analysis of the causative agents of coccidiosis in chickens.</title>
        <authorList>
            <person name="Reid A.J."/>
            <person name="Blake D."/>
            <person name="Billington K."/>
            <person name="Browne H."/>
            <person name="Dunn M."/>
            <person name="Hung S."/>
            <person name="Kawahara F."/>
            <person name="Miranda-Saavedra D."/>
            <person name="Mourier T."/>
            <person name="Nagra H."/>
            <person name="Otto T.D."/>
            <person name="Rawlings N."/>
            <person name="Sanchez A."/>
            <person name="Sanders M."/>
            <person name="Subramaniam C."/>
            <person name="Tay Y."/>
            <person name="Dear P."/>
            <person name="Doerig C."/>
            <person name="Gruber A."/>
            <person name="Parkinson J."/>
            <person name="Shirley M."/>
            <person name="Wan K.L."/>
            <person name="Berriman M."/>
            <person name="Tomley F."/>
            <person name="Pain A."/>
        </authorList>
    </citation>
    <scope>NUCLEOTIDE SEQUENCE</scope>
    <source>
        <strain evidence="13">Houghton</strain>
    </source>
</reference>
<feature type="region of interest" description="Disordered" evidence="10">
    <location>
        <begin position="507"/>
        <end position="541"/>
    </location>
</feature>
<dbReference type="EMBL" id="HG671427">
    <property type="protein sequence ID" value="CDI80987.1"/>
    <property type="molecule type" value="Genomic_DNA"/>
</dbReference>
<evidence type="ECO:0000259" key="12">
    <source>
        <dbReference type="Pfam" id="PF05193"/>
    </source>
</evidence>
<dbReference type="Proteomes" id="UP000018050">
    <property type="component" value="Unassembled WGS sequence"/>
</dbReference>
<dbReference type="InterPro" id="IPR007863">
    <property type="entry name" value="Peptidase_M16_C"/>
</dbReference>
<comment type="similarity">
    <text evidence="2 9">Belongs to the ALAD family.</text>
</comment>
<feature type="region of interest" description="Disordered" evidence="10">
    <location>
        <begin position="675"/>
        <end position="698"/>
    </location>
</feature>
<comment type="pathway">
    <text evidence="1">Porphyrin-containing compound metabolism; protoporphyrin-IX biosynthesis; coproporphyrinogen-III from 5-aminolevulinate: step 1/4.</text>
</comment>
<evidence type="ECO:0000256" key="10">
    <source>
        <dbReference type="SAM" id="MobiDB-lite"/>
    </source>
</evidence>
<gene>
    <name evidence="13" type="ORF">EAH_00019060</name>
</gene>
<evidence type="ECO:0000256" key="9">
    <source>
        <dbReference type="RuleBase" id="RU004161"/>
    </source>
</evidence>
<organism evidence="13 14">
    <name type="scientific">Eimeria acervulina</name>
    <name type="common">Coccidian parasite</name>
    <dbReference type="NCBI Taxonomy" id="5801"/>
    <lineage>
        <taxon>Eukaryota</taxon>
        <taxon>Sar</taxon>
        <taxon>Alveolata</taxon>
        <taxon>Apicomplexa</taxon>
        <taxon>Conoidasida</taxon>
        <taxon>Coccidia</taxon>
        <taxon>Eucoccidiorida</taxon>
        <taxon>Eimeriorina</taxon>
        <taxon>Eimeriidae</taxon>
        <taxon>Eimeria</taxon>
    </lineage>
</organism>
<dbReference type="OMA" id="LMDSTAC"/>
<dbReference type="GO" id="GO:0006782">
    <property type="term" value="P:protoporphyrinogen IX biosynthetic process"/>
    <property type="evidence" value="ECO:0007669"/>
    <property type="project" value="UniProtKB-UniPathway"/>
</dbReference>
<dbReference type="PANTHER" id="PTHR11458:SF0">
    <property type="entry name" value="DELTA-AMINOLEVULINIC ACID DEHYDRATASE"/>
    <property type="match status" value="1"/>
</dbReference>
<comment type="function">
    <text evidence="6">Catalyzes an early step in the biosynthesis of tetrapyrroles. Binds two molecules of 5-aminolevulinate per subunit, each at a distinct site, and catalyzes their condensation to form porphobilinogen.</text>
</comment>
<evidence type="ECO:0000256" key="2">
    <source>
        <dbReference type="ARBA" id="ARBA00008055"/>
    </source>
</evidence>
<dbReference type="GO" id="GO:0005829">
    <property type="term" value="C:cytosol"/>
    <property type="evidence" value="ECO:0007669"/>
    <property type="project" value="TreeGrafter"/>
</dbReference>
<dbReference type="GeneID" id="25269976"/>
<dbReference type="InterPro" id="IPR011765">
    <property type="entry name" value="Pept_M16_N"/>
</dbReference>
<feature type="region of interest" description="Disordered" evidence="10">
    <location>
        <begin position="14"/>
        <end position="111"/>
    </location>
</feature>
<keyword evidence="4 8" id="KW-0456">Lyase</keyword>
<feature type="domain" description="Peptidase M16 C-terminal" evidence="12">
    <location>
        <begin position="774"/>
        <end position="822"/>
    </location>
</feature>
<dbReference type="GO" id="GO:0008270">
    <property type="term" value="F:zinc ion binding"/>
    <property type="evidence" value="ECO:0007669"/>
    <property type="project" value="TreeGrafter"/>
</dbReference>
<dbReference type="Pfam" id="PF05193">
    <property type="entry name" value="Peptidase_M16_C"/>
    <property type="match status" value="1"/>
</dbReference>
<dbReference type="PRINTS" id="PR00144">
    <property type="entry name" value="DALDHYDRTASE"/>
</dbReference>
<evidence type="ECO:0000256" key="3">
    <source>
        <dbReference type="ARBA" id="ARBA00023133"/>
    </source>
</evidence>
<accession>U6GN22</accession>
<proteinExistence type="inferred from homology"/>
<keyword evidence="14" id="KW-1185">Reference proteome</keyword>
<dbReference type="EC" id="4.2.1.24" evidence="8"/>
<dbReference type="GO" id="GO:0004655">
    <property type="term" value="F:porphobilinogen synthase activity"/>
    <property type="evidence" value="ECO:0007669"/>
    <property type="project" value="UniProtKB-EC"/>
</dbReference>
<reference evidence="13" key="2">
    <citation type="submission" date="2013-10" db="EMBL/GenBank/DDBJ databases">
        <authorList>
            <person name="Aslett M."/>
        </authorList>
    </citation>
    <scope>NUCLEOTIDE SEQUENCE</scope>
    <source>
        <strain evidence="13">Houghton</strain>
    </source>
</reference>
<dbReference type="InterPro" id="IPR001731">
    <property type="entry name" value="ALAD"/>
</dbReference>